<dbReference type="InterPro" id="IPR006521">
    <property type="entry name" value="Tail_protein_I"/>
</dbReference>
<sequence length="447" mass="49162">MRPQRPTHWLLDGRTGWRTQASDGITVRHNLRLSGGVPPGGSATTGRPAHLTAPLAAAPSRVRRTYVRKGWWTSLLLDSRVHRCDWDRVALDVRLPPGTSVTVDTTTFDEPPGPDALIEWSRCGGQAGQAVHIGRTATGGAVDWPVRSRPGRYLAVRLCLRGPGWCTPRVRALRAHYPRASHLDFLPEVYRSAPDSRDFLDRFLMSLLGVWDDLSDTITHLPALYAPESAPSSAMLRLLASWFGVGLDEGDLHPRRWVRANLDVRRRRGTPDALRALISALLHSRFGIRTEGSGFPRVVEGKAGQGAWLALNIPGQSTLGRPLHLWSEAMIGRLRIGAYSQLGKARLLNAGDPTSDMAASVNTVGQRFQVYLLLEWKEKPGLAQAVCRLLEEERPATTEYELRWTSAALRVEVQSTVGVDTVVALPRVEPTRPAASPAQDDDPCATI</sequence>
<accession>A0ABT1HNT3</accession>
<evidence type="ECO:0000313" key="1">
    <source>
        <dbReference type="EMBL" id="MCP2257172.1"/>
    </source>
</evidence>
<organism evidence="1 2">
    <name type="scientific">Streptoalloteichus tenebrarius (strain ATCC 17920 / DSM 40477 / JCM 4838 / CBS 697.72 / NBRC 16177 / NCIMB 11028 / NRRL B-12390 / A12253. 1 / ISP 5477)</name>
    <name type="common">Streptomyces tenebrarius</name>
    <dbReference type="NCBI Taxonomy" id="1933"/>
    <lineage>
        <taxon>Bacteria</taxon>
        <taxon>Bacillati</taxon>
        <taxon>Actinomycetota</taxon>
        <taxon>Actinomycetes</taxon>
        <taxon>Pseudonocardiales</taxon>
        <taxon>Pseudonocardiaceae</taxon>
        <taxon>Streptoalloteichus</taxon>
    </lineage>
</organism>
<name>A0ABT1HNT3_STRSD</name>
<proteinExistence type="predicted"/>
<gene>
    <name evidence="1" type="ORF">LX15_000857</name>
</gene>
<keyword evidence="2" id="KW-1185">Reference proteome</keyword>
<dbReference type="Proteomes" id="UP001205311">
    <property type="component" value="Unassembled WGS sequence"/>
</dbReference>
<protein>
    <submittedName>
        <fullName evidence="1">Phage tail protein domain-containing protein</fullName>
    </submittedName>
</protein>
<dbReference type="RefSeq" id="WP_253668140.1">
    <property type="nucleotide sequence ID" value="NZ_JAMTCP010000003.1"/>
</dbReference>
<comment type="caution">
    <text evidence="1">The sequence shown here is derived from an EMBL/GenBank/DDBJ whole genome shotgun (WGS) entry which is preliminary data.</text>
</comment>
<dbReference type="Pfam" id="PF09684">
    <property type="entry name" value="Tail_P2_I"/>
    <property type="match status" value="1"/>
</dbReference>
<reference evidence="1 2" key="1">
    <citation type="submission" date="2022-06" db="EMBL/GenBank/DDBJ databases">
        <title>Genomic Encyclopedia of Archaeal and Bacterial Type Strains, Phase II (KMG-II): from individual species to whole genera.</title>
        <authorList>
            <person name="Goeker M."/>
        </authorList>
    </citation>
    <scope>NUCLEOTIDE SEQUENCE [LARGE SCALE GENOMIC DNA]</scope>
    <source>
        <strain evidence="1 2">DSM 40477</strain>
    </source>
</reference>
<evidence type="ECO:0000313" key="2">
    <source>
        <dbReference type="Proteomes" id="UP001205311"/>
    </source>
</evidence>
<dbReference type="EMBL" id="JAMTCP010000003">
    <property type="protein sequence ID" value="MCP2257172.1"/>
    <property type="molecule type" value="Genomic_DNA"/>
</dbReference>